<keyword evidence="6" id="KW-0630">Potassium</keyword>
<dbReference type="EMBL" id="OZ021737">
    <property type="protein sequence ID" value="CAK9317455.1"/>
    <property type="molecule type" value="Genomic_DNA"/>
</dbReference>
<evidence type="ECO:0000256" key="3">
    <source>
        <dbReference type="ARBA" id="ARBA00022692"/>
    </source>
</evidence>
<dbReference type="InterPro" id="IPR005821">
    <property type="entry name" value="Ion_trans_dom"/>
</dbReference>
<keyword evidence="5" id="KW-0813">Transport</keyword>
<keyword evidence="5" id="KW-0851">Voltage-gated channel</keyword>
<evidence type="ECO:0000313" key="13">
    <source>
        <dbReference type="Proteomes" id="UP001642487"/>
    </source>
</evidence>
<keyword evidence="5" id="KW-0406">Ion transport</keyword>
<evidence type="ECO:0000256" key="6">
    <source>
        <dbReference type="ARBA" id="ARBA00022958"/>
    </source>
</evidence>
<keyword evidence="9" id="KW-0407">Ion channel</keyword>
<proteinExistence type="predicted"/>
<feature type="transmembrane region" description="Helical" evidence="10">
    <location>
        <begin position="83"/>
        <end position="102"/>
    </location>
</feature>
<name>A0ABP0YCR6_9ROSI</name>
<protein>
    <recommendedName>
        <fullName evidence="11">Ion transport domain-containing protein</fullName>
    </recommendedName>
</protein>
<evidence type="ECO:0000256" key="4">
    <source>
        <dbReference type="ARBA" id="ARBA00022826"/>
    </source>
</evidence>
<evidence type="ECO:0000256" key="8">
    <source>
        <dbReference type="ARBA" id="ARBA00023136"/>
    </source>
</evidence>
<keyword evidence="2" id="KW-0633">Potassium transport</keyword>
<sequence length="169" mass="19465">MEQLSRDDGSQYSLTGGILPPLGVNGRNKGRVKLRSHTISPFDYNYRLWETFLIFLVLYTAWVCPFEFGFIPSPHGALAVIDNVVNGIFAIDIVLTFFVAYLDKTTYLLVDDRKLIALRYAKTWLIFDVVSIIPSEMARAILPPSLQTYGYFNMLRLWRLRRVSSMFAR</sequence>
<dbReference type="Gene3D" id="1.10.287.70">
    <property type="match status" value="1"/>
</dbReference>
<accession>A0ABP0YCR6</accession>
<evidence type="ECO:0000259" key="11">
    <source>
        <dbReference type="Pfam" id="PF00520"/>
    </source>
</evidence>
<dbReference type="Proteomes" id="UP001642487">
    <property type="component" value="Chromosome 3"/>
</dbReference>
<evidence type="ECO:0000256" key="2">
    <source>
        <dbReference type="ARBA" id="ARBA00022538"/>
    </source>
</evidence>
<keyword evidence="13" id="KW-1185">Reference proteome</keyword>
<organism evidence="12 13">
    <name type="scientific">Citrullus colocynthis</name>
    <name type="common">colocynth</name>
    <dbReference type="NCBI Taxonomy" id="252529"/>
    <lineage>
        <taxon>Eukaryota</taxon>
        <taxon>Viridiplantae</taxon>
        <taxon>Streptophyta</taxon>
        <taxon>Embryophyta</taxon>
        <taxon>Tracheophyta</taxon>
        <taxon>Spermatophyta</taxon>
        <taxon>Magnoliopsida</taxon>
        <taxon>eudicotyledons</taxon>
        <taxon>Gunneridae</taxon>
        <taxon>Pentapetalae</taxon>
        <taxon>rosids</taxon>
        <taxon>fabids</taxon>
        <taxon>Cucurbitales</taxon>
        <taxon>Cucurbitaceae</taxon>
        <taxon>Benincaseae</taxon>
        <taxon>Citrullus</taxon>
    </lineage>
</organism>
<dbReference type="PANTHER" id="PTHR45743:SF2">
    <property type="entry name" value="POTASSIUM CHANNEL AKT1"/>
    <property type="match status" value="1"/>
</dbReference>
<gene>
    <name evidence="12" type="ORF">CITCOLO1_LOCUS9359</name>
</gene>
<feature type="transmembrane region" description="Helical" evidence="10">
    <location>
        <begin position="52"/>
        <end position="71"/>
    </location>
</feature>
<evidence type="ECO:0000313" key="12">
    <source>
        <dbReference type="EMBL" id="CAK9317455.1"/>
    </source>
</evidence>
<reference evidence="12 13" key="1">
    <citation type="submission" date="2024-03" db="EMBL/GenBank/DDBJ databases">
        <authorList>
            <person name="Gkanogiannis A."/>
            <person name="Becerra Lopez-Lavalle L."/>
        </authorList>
    </citation>
    <scope>NUCLEOTIDE SEQUENCE [LARGE SCALE GENOMIC DNA]</scope>
</reference>
<comment type="subcellular location">
    <subcellularLocation>
        <location evidence="1">Membrane</location>
        <topology evidence="1">Multi-pass membrane protein</topology>
    </subcellularLocation>
</comment>
<dbReference type="PANTHER" id="PTHR45743">
    <property type="entry name" value="POTASSIUM CHANNEL AKT1"/>
    <property type="match status" value="1"/>
</dbReference>
<dbReference type="InterPro" id="IPR045319">
    <property type="entry name" value="KAT/AKT"/>
</dbReference>
<evidence type="ECO:0000256" key="1">
    <source>
        <dbReference type="ARBA" id="ARBA00004141"/>
    </source>
</evidence>
<feature type="domain" description="Ion transport" evidence="11">
    <location>
        <begin position="46"/>
        <end position="168"/>
    </location>
</feature>
<evidence type="ECO:0000256" key="7">
    <source>
        <dbReference type="ARBA" id="ARBA00022989"/>
    </source>
</evidence>
<dbReference type="SUPFAM" id="SSF81324">
    <property type="entry name" value="Voltage-gated potassium channels"/>
    <property type="match status" value="1"/>
</dbReference>
<evidence type="ECO:0000256" key="10">
    <source>
        <dbReference type="SAM" id="Phobius"/>
    </source>
</evidence>
<keyword evidence="3 10" id="KW-0812">Transmembrane</keyword>
<keyword evidence="7 10" id="KW-1133">Transmembrane helix</keyword>
<keyword evidence="4" id="KW-0631">Potassium channel</keyword>
<evidence type="ECO:0000256" key="5">
    <source>
        <dbReference type="ARBA" id="ARBA00022882"/>
    </source>
</evidence>
<keyword evidence="8 10" id="KW-0472">Membrane</keyword>
<evidence type="ECO:0000256" key="9">
    <source>
        <dbReference type="ARBA" id="ARBA00023303"/>
    </source>
</evidence>
<dbReference type="Pfam" id="PF00520">
    <property type="entry name" value="Ion_trans"/>
    <property type="match status" value="1"/>
</dbReference>